<dbReference type="PANTHER" id="PTHR34106">
    <property type="entry name" value="GLYCOSIDASE"/>
    <property type="match status" value="1"/>
</dbReference>
<accession>A0ABZ2Z179</accession>
<evidence type="ECO:0000256" key="2">
    <source>
        <dbReference type="ARBA" id="ARBA00022679"/>
    </source>
</evidence>
<dbReference type="PIRSF" id="PIRSF016202">
    <property type="entry name" value="PH1107"/>
    <property type="match status" value="1"/>
</dbReference>
<evidence type="ECO:0000256" key="3">
    <source>
        <dbReference type="ARBA" id="ARBA00024356"/>
    </source>
</evidence>
<protein>
    <submittedName>
        <fullName evidence="5">Glycoside hydrolase family 130 protein</fullName>
    </submittedName>
</protein>
<evidence type="ECO:0000313" key="5">
    <source>
        <dbReference type="EMBL" id="WZN46029.1"/>
    </source>
</evidence>
<keyword evidence="4" id="KW-0732">Signal</keyword>
<dbReference type="Proteomes" id="UP001449657">
    <property type="component" value="Chromosome"/>
</dbReference>
<evidence type="ECO:0000313" key="6">
    <source>
        <dbReference type="Proteomes" id="UP001449657"/>
    </source>
</evidence>
<reference evidence="5 6" key="1">
    <citation type="submission" date="2024-03" db="EMBL/GenBank/DDBJ databases">
        <title>Chitinophaga caseinilytica sp. nov., a casein hydrolysing bacterium isolated from forest soil.</title>
        <authorList>
            <person name="Lee D.S."/>
            <person name="Han D.M."/>
            <person name="Baek J.H."/>
            <person name="Choi D.G."/>
            <person name="Jeon J.H."/>
            <person name="Jeon C.O."/>
        </authorList>
    </citation>
    <scope>NUCLEOTIDE SEQUENCE [LARGE SCALE GENOMIC DNA]</scope>
    <source>
        <strain evidence="5 6">KACC 19118</strain>
    </source>
</reference>
<keyword evidence="2" id="KW-0808">Transferase</keyword>
<dbReference type="InterPro" id="IPR023296">
    <property type="entry name" value="Glyco_hydro_beta-prop_sf"/>
</dbReference>
<dbReference type="CDD" id="cd18610">
    <property type="entry name" value="GH130_BT3780-like"/>
    <property type="match status" value="1"/>
</dbReference>
<evidence type="ECO:0000256" key="1">
    <source>
        <dbReference type="ARBA" id="ARBA00022676"/>
    </source>
</evidence>
<name>A0ABZ2Z179_9BACT</name>
<comment type="similarity">
    <text evidence="3">Belongs to the glycosyl hydrolase 130 family.</text>
</comment>
<organism evidence="5 6">
    <name type="scientific">Chitinophaga caseinilytica</name>
    <dbReference type="NCBI Taxonomy" id="2267521"/>
    <lineage>
        <taxon>Bacteria</taxon>
        <taxon>Pseudomonadati</taxon>
        <taxon>Bacteroidota</taxon>
        <taxon>Chitinophagia</taxon>
        <taxon>Chitinophagales</taxon>
        <taxon>Chitinophagaceae</taxon>
        <taxon>Chitinophaga</taxon>
    </lineage>
</organism>
<sequence>MKIPRFLAVLWLLLSLQPAIAQHRLPGWAMGGFVRPEGVNPVISPDSLVKFWCPMRGDSVAWESNDTFNPAAAVKDGRIVLLYRAEDKSGVGIGFRTSRLGHAESSDGITFDRMRTPVLFPGPDSQQVNEYPGGCEDPRVAVTPDGLYVMLYTQWNRKVARLGVATSRDLVHWQKHGPAFAKAFNGKFVERWSKSASLVTEVADGKQVISKINGRYFMYWGENGVYGAWSDNLTDWEPVVDTVGELKAFIRPRNGYFDSDLTECGPPAIKTASGILLLYNGKNKSGPNRDPRFNANAYCAGQVLFDAADPTRPIARLDVPFLRPMAPFEKSGQYRDGTVFIEGMAFLGGKWYLYYGCADSRVGVAIYDPAQPGVADPVPEAPGSPLVIFGLQNPL</sequence>
<dbReference type="Pfam" id="PF04041">
    <property type="entry name" value="Glyco_hydro_130"/>
    <property type="match status" value="1"/>
</dbReference>
<feature type="chain" id="PRO_5046567703" evidence="4">
    <location>
        <begin position="22"/>
        <end position="395"/>
    </location>
</feature>
<evidence type="ECO:0000256" key="4">
    <source>
        <dbReference type="SAM" id="SignalP"/>
    </source>
</evidence>
<dbReference type="RefSeq" id="WP_341840770.1">
    <property type="nucleotide sequence ID" value="NZ_CP149792.1"/>
</dbReference>
<gene>
    <name evidence="5" type="ORF">WJU22_24315</name>
</gene>
<proteinExistence type="inferred from homology"/>
<dbReference type="SUPFAM" id="SSF75005">
    <property type="entry name" value="Arabinanase/levansucrase/invertase"/>
    <property type="match status" value="1"/>
</dbReference>
<keyword evidence="1" id="KW-0328">Glycosyltransferase</keyword>
<keyword evidence="5" id="KW-0378">Hydrolase</keyword>
<feature type="signal peptide" evidence="4">
    <location>
        <begin position="1"/>
        <end position="21"/>
    </location>
</feature>
<dbReference type="GO" id="GO:0016787">
    <property type="term" value="F:hydrolase activity"/>
    <property type="evidence" value="ECO:0007669"/>
    <property type="project" value="UniProtKB-KW"/>
</dbReference>
<dbReference type="Gene3D" id="2.115.10.20">
    <property type="entry name" value="Glycosyl hydrolase domain, family 43"/>
    <property type="match status" value="1"/>
</dbReference>
<dbReference type="InterPro" id="IPR007184">
    <property type="entry name" value="Mannoside_phosphorylase"/>
</dbReference>
<dbReference type="PANTHER" id="PTHR34106:SF5">
    <property type="entry name" value="GLYCOSIDASE"/>
    <property type="match status" value="1"/>
</dbReference>
<dbReference type="EMBL" id="CP150096">
    <property type="protein sequence ID" value="WZN46029.1"/>
    <property type="molecule type" value="Genomic_DNA"/>
</dbReference>
<keyword evidence="6" id="KW-1185">Reference proteome</keyword>